<dbReference type="FunCoup" id="B4NFY9">
    <property type="interactions" value="1959"/>
</dbReference>
<evidence type="ECO:0000256" key="11">
    <source>
        <dbReference type="PIRSR" id="PIRSR037938-3"/>
    </source>
</evidence>
<keyword evidence="2 8" id="KW-0808">Transferase</keyword>
<keyword evidence="3 8" id="KW-0479">Metal-binding</keyword>
<dbReference type="CDD" id="cd01408">
    <property type="entry name" value="SIRT1"/>
    <property type="match status" value="1"/>
</dbReference>
<feature type="binding site" evidence="10">
    <location>
        <begin position="261"/>
        <end position="262"/>
    </location>
    <ligand>
        <name>NAD(+)</name>
        <dbReference type="ChEBI" id="CHEBI:57540"/>
    </ligand>
</feature>
<dbReference type="SUPFAM" id="SSF52467">
    <property type="entry name" value="DHS-like NAD/FAD-binding domain"/>
    <property type="match status" value="1"/>
</dbReference>
<name>B4NFY9_DROWI</name>
<comment type="catalytic activity">
    <reaction evidence="7">
        <text>N(6)-tetradecanoyl-L-lysyl-[protein] + NAD(+) + H2O = 2''-O-tetradecanoyl-ADP-D-ribose + nicotinamide + L-lysyl-[protein]</text>
        <dbReference type="Rhea" id="RHEA:70567"/>
        <dbReference type="Rhea" id="RHEA-COMP:9752"/>
        <dbReference type="Rhea" id="RHEA-COMP:15437"/>
        <dbReference type="ChEBI" id="CHEBI:15377"/>
        <dbReference type="ChEBI" id="CHEBI:17154"/>
        <dbReference type="ChEBI" id="CHEBI:29969"/>
        <dbReference type="ChEBI" id="CHEBI:57540"/>
        <dbReference type="ChEBI" id="CHEBI:141129"/>
        <dbReference type="ChEBI" id="CHEBI:189674"/>
    </reaction>
    <physiologicalReaction direction="left-to-right" evidence="7">
        <dbReference type="Rhea" id="RHEA:70568"/>
    </physiologicalReaction>
</comment>
<feature type="binding site" evidence="11 12">
    <location>
        <position position="220"/>
    </location>
    <ligand>
        <name>Zn(2+)</name>
        <dbReference type="ChEBI" id="CHEBI:29105"/>
    </ligand>
</feature>
<keyword evidence="4 8" id="KW-0862">Zinc</keyword>
<feature type="binding site" evidence="11 12">
    <location>
        <position position="199"/>
    </location>
    <ligand>
        <name>Zn(2+)</name>
        <dbReference type="ChEBI" id="CHEBI:29105"/>
    </ligand>
</feature>
<feature type="binding site" evidence="10">
    <location>
        <position position="323"/>
    </location>
    <ligand>
        <name>NAD(+)</name>
        <dbReference type="ChEBI" id="CHEBI:57540"/>
    </ligand>
</feature>
<evidence type="ECO:0000256" key="9">
    <source>
        <dbReference type="PIRSR" id="PIRSR037938-1"/>
    </source>
</evidence>
<dbReference type="InParanoid" id="B4NFY9"/>
<evidence type="ECO:0000256" key="4">
    <source>
        <dbReference type="ARBA" id="ARBA00022833"/>
    </source>
</evidence>
<proteinExistence type="inferred from homology"/>
<feature type="compositionally biased region" description="Basic and acidic residues" evidence="13">
    <location>
        <begin position="1"/>
        <end position="17"/>
    </location>
</feature>
<feature type="active site" description="Proton acceptor" evidence="9 12">
    <location>
        <position position="188"/>
    </location>
</feature>
<comment type="similarity">
    <text evidence="1 8">Belongs to the sirtuin family. Class I subfamily.</text>
</comment>
<evidence type="ECO:0000256" key="13">
    <source>
        <dbReference type="SAM" id="MobiDB-lite"/>
    </source>
</evidence>
<evidence type="ECO:0000256" key="12">
    <source>
        <dbReference type="PROSITE-ProRule" id="PRU00236"/>
    </source>
</evidence>
<dbReference type="Gene3D" id="3.30.1600.10">
    <property type="entry name" value="SIR2/SIRT2 'Small Domain"/>
    <property type="match status" value="1"/>
</dbReference>
<dbReference type="GO" id="GO:0140774">
    <property type="term" value="F:NAD-dependent protein depalmitoylase activity"/>
    <property type="evidence" value="ECO:0007669"/>
    <property type="project" value="RHEA"/>
</dbReference>
<gene>
    <name evidence="15" type="primary">Dwil\GK22445</name>
    <name evidence="15" type="ORF">Dwil_GK22445</name>
</gene>
<feature type="binding site" evidence="11 12">
    <location>
        <position position="196"/>
    </location>
    <ligand>
        <name>Zn(2+)</name>
        <dbReference type="ChEBI" id="CHEBI:29105"/>
    </ligand>
</feature>
<evidence type="ECO:0000256" key="1">
    <source>
        <dbReference type="ARBA" id="ARBA00006924"/>
    </source>
</evidence>
<comment type="catalytic activity">
    <reaction evidence="6">
        <text>N(6)-hexadecanoyl-L-lysyl-[protein] + NAD(+) + H2O = 2''-O-hexadecanoyl-ADP-D-ribose + nicotinamide + L-lysyl-[protein]</text>
        <dbReference type="Rhea" id="RHEA:70563"/>
        <dbReference type="Rhea" id="RHEA-COMP:9752"/>
        <dbReference type="Rhea" id="RHEA-COMP:14175"/>
        <dbReference type="ChEBI" id="CHEBI:15377"/>
        <dbReference type="ChEBI" id="CHEBI:17154"/>
        <dbReference type="ChEBI" id="CHEBI:29969"/>
        <dbReference type="ChEBI" id="CHEBI:57540"/>
        <dbReference type="ChEBI" id="CHEBI:138936"/>
        <dbReference type="ChEBI" id="CHEBI:189673"/>
    </reaction>
    <physiologicalReaction direction="left-to-right" evidence="6">
        <dbReference type="Rhea" id="RHEA:70564"/>
    </physiologicalReaction>
</comment>
<dbReference type="Pfam" id="PF02146">
    <property type="entry name" value="SIR2"/>
    <property type="match status" value="1"/>
</dbReference>
<evidence type="ECO:0000259" key="14">
    <source>
        <dbReference type="PROSITE" id="PS50305"/>
    </source>
</evidence>
<dbReference type="InterPro" id="IPR017328">
    <property type="entry name" value="Sirtuin_class_I"/>
</dbReference>
<dbReference type="EC" id="2.3.1.286" evidence="8"/>
<feature type="binding site" evidence="10">
    <location>
        <begin position="285"/>
        <end position="287"/>
    </location>
    <ligand>
        <name>NAD(+)</name>
        <dbReference type="ChEBI" id="CHEBI:57540"/>
    </ligand>
</feature>
<evidence type="ECO:0000313" key="15">
    <source>
        <dbReference type="EMBL" id="EDW83206.2"/>
    </source>
</evidence>
<sequence length="383" mass="43190">MSAKDKADGAVPKKEESTSENEEEEDKTTMETIRRFFAQTLNFSESNNETDASRTVEQVIPDLTFEGLSAHWREHGFKKIVTMVGAGISTSAGIPDFRSPGSGLYDNLKKYKLPHPTAIFDLDYFMKNPKPFFALAKELYPGSFEPTPSHYFVRLLHEKGLLQRHYTQNIDTLDQLAGIPTEKIVEAHGSFYLNHCLKCRKEYDMAWMKAQIFADKLPKCEKCKGVVKPDIVFFGENLPYRFYSLPDEDFKDCDLLIIMGTSLEVQPFASLIRHAGPKCVRLLINREPVGRASYVSAFDKNDKDSMRYGKPHNIRDVGYLGDCDAGVEALAKALGWEDELKQLIQKERELLTQEASADKKKDEKSTKPSDDSDKAAPSSSSSS</sequence>
<dbReference type="Proteomes" id="UP000007798">
    <property type="component" value="Unassembled WGS sequence"/>
</dbReference>
<dbReference type="GO" id="GO:0140773">
    <property type="term" value="F:NAD-dependent protein demyristoylase activity"/>
    <property type="evidence" value="ECO:0007669"/>
    <property type="project" value="RHEA"/>
</dbReference>
<accession>B4NFY9</accession>
<evidence type="ECO:0000256" key="6">
    <source>
        <dbReference type="ARBA" id="ARBA00048378"/>
    </source>
</evidence>
<dbReference type="STRING" id="7260.B4NFY9"/>
<dbReference type="GO" id="GO:0008270">
    <property type="term" value="F:zinc ion binding"/>
    <property type="evidence" value="ECO:0007669"/>
    <property type="project" value="UniProtKB-UniRule"/>
</dbReference>
<evidence type="ECO:0000256" key="7">
    <source>
        <dbReference type="ARBA" id="ARBA00048905"/>
    </source>
</evidence>
<protein>
    <recommendedName>
        <fullName evidence="8">NAD-dependent protein deacetylase</fullName>
        <ecNumber evidence="8">2.3.1.286</ecNumber>
    </recommendedName>
</protein>
<dbReference type="GO" id="GO:0016787">
    <property type="term" value="F:hydrolase activity"/>
    <property type="evidence" value="ECO:0007669"/>
    <property type="project" value="UniProtKB-KW"/>
</dbReference>
<keyword evidence="5 8" id="KW-0520">NAD</keyword>
<feature type="compositionally biased region" description="Basic and acidic residues" evidence="13">
    <location>
        <begin position="352"/>
        <end position="374"/>
    </location>
</feature>
<feature type="region of interest" description="Disordered" evidence="13">
    <location>
        <begin position="1"/>
        <end position="30"/>
    </location>
</feature>
<comment type="catalytic activity">
    <reaction evidence="8">
        <text>N(6)-acetyl-L-lysyl-[protein] + NAD(+) + H2O = 2''-O-acetyl-ADP-D-ribose + nicotinamide + L-lysyl-[protein]</text>
        <dbReference type="Rhea" id="RHEA:43636"/>
        <dbReference type="Rhea" id="RHEA-COMP:9752"/>
        <dbReference type="Rhea" id="RHEA-COMP:10731"/>
        <dbReference type="ChEBI" id="CHEBI:15377"/>
        <dbReference type="ChEBI" id="CHEBI:17154"/>
        <dbReference type="ChEBI" id="CHEBI:29969"/>
        <dbReference type="ChEBI" id="CHEBI:57540"/>
        <dbReference type="ChEBI" id="CHEBI:61930"/>
        <dbReference type="ChEBI" id="CHEBI:83767"/>
        <dbReference type="EC" id="2.3.1.286"/>
    </reaction>
</comment>
<dbReference type="HOGENOM" id="CLU_023643_7_4_1"/>
<feature type="domain" description="Deacetylase sirtuin-type" evidence="14">
    <location>
        <begin position="58"/>
        <end position="337"/>
    </location>
</feature>
<dbReference type="OrthoDB" id="420264at2759"/>
<dbReference type="GO" id="GO:0005634">
    <property type="term" value="C:nucleus"/>
    <property type="evidence" value="ECO:0007669"/>
    <property type="project" value="TreeGrafter"/>
</dbReference>
<feature type="region of interest" description="Disordered" evidence="13">
    <location>
        <begin position="352"/>
        <end position="383"/>
    </location>
</feature>
<feature type="binding site" evidence="11 12">
    <location>
        <position position="223"/>
    </location>
    <ligand>
        <name>Zn(2+)</name>
        <dbReference type="ChEBI" id="CHEBI:29105"/>
    </ligand>
</feature>
<evidence type="ECO:0000256" key="5">
    <source>
        <dbReference type="ARBA" id="ARBA00023027"/>
    </source>
</evidence>
<keyword evidence="16" id="KW-1185">Reference proteome</keyword>
<evidence type="ECO:0000256" key="3">
    <source>
        <dbReference type="ARBA" id="ARBA00022723"/>
    </source>
</evidence>
<dbReference type="InterPro" id="IPR050134">
    <property type="entry name" value="NAD-dep_sirtuin_deacylases"/>
</dbReference>
<dbReference type="AlphaFoldDB" id="B4NFY9"/>
<comment type="cofactor">
    <cofactor evidence="11">
        <name>Zn(2+)</name>
        <dbReference type="ChEBI" id="CHEBI:29105"/>
    </cofactor>
    <text evidence="11">Binds 1 zinc ion per subunit.</text>
</comment>
<dbReference type="SMR" id="B4NFY9"/>
<keyword evidence="15" id="KW-0378">Hydrolase</keyword>
<dbReference type="GO" id="GO:0017136">
    <property type="term" value="F:histone deacetylase activity, NAD-dependent"/>
    <property type="evidence" value="ECO:0007669"/>
    <property type="project" value="InterPro"/>
</dbReference>
<dbReference type="PIRSF" id="PIRSF037938">
    <property type="entry name" value="SIR2_euk"/>
    <property type="match status" value="1"/>
</dbReference>
<dbReference type="eggNOG" id="KOG2682">
    <property type="taxonomic scope" value="Eukaryota"/>
</dbReference>
<dbReference type="InterPro" id="IPR026590">
    <property type="entry name" value="Ssirtuin_cat_dom"/>
</dbReference>
<evidence type="ECO:0000256" key="2">
    <source>
        <dbReference type="ARBA" id="ARBA00022679"/>
    </source>
</evidence>
<feature type="binding site" evidence="10">
    <location>
        <begin position="96"/>
        <end position="98"/>
    </location>
    <ligand>
        <name>NAD(+)</name>
        <dbReference type="ChEBI" id="CHEBI:57540"/>
    </ligand>
</feature>
<evidence type="ECO:0000313" key="16">
    <source>
        <dbReference type="Proteomes" id="UP000007798"/>
    </source>
</evidence>
<dbReference type="InterPro" id="IPR003000">
    <property type="entry name" value="Sirtuin"/>
</dbReference>
<dbReference type="PANTHER" id="PTHR11085:SF6">
    <property type="entry name" value="NAD-DEPENDENT PROTEIN DEACETYLASE SIRTUIN-2"/>
    <property type="match status" value="1"/>
</dbReference>
<evidence type="ECO:0000256" key="8">
    <source>
        <dbReference type="PIRNR" id="PIRNR037938"/>
    </source>
</evidence>
<dbReference type="InterPro" id="IPR026591">
    <property type="entry name" value="Sirtuin_cat_small_dom_sf"/>
</dbReference>
<reference evidence="15 16" key="1">
    <citation type="journal article" date="2007" name="Nature">
        <title>Evolution of genes and genomes on the Drosophila phylogeny.</title>
        <authorList>
            <consortium name="Drosophila 12 Genomes Consortium"/>
            <person name="Clark A.G."/>
            <person name="Eisen M.B."/>
            <person name="Smith D.R."/>
            <person name="Bergman C.M."/>
            <person name="Oliver B."/>
            <person name="Markow T.A."/>
            <person name="Kaufman T.C."/>
            <person name="Kellis M."/>
            <person name="Gelbart W."/>
            <person name="Iyer V.N."/>
            <person name="Pollard D.A."/>
            <person name="Sackton T.B."/>
            <person name="Larracuente A.M."/>
            <person name="Singh N.D."/>
            <person name="Abad J.P."/>
            <person name="Abt D.N."/>
            <person name="Adryan B."/>
            <person name="Aguade M."/>
            <person name="Akashi H."/>
            <person name="Anderson W.W."/>
            <person name="Aquadro C.F."/>
            <person name="Ardell D.H."/>
            <person name="Arguello R."/>
            <person name="Artieri C.G."/>
            <person name="Barbash D.A."/>
            <person name="Barker D."/>
            <person name="Barsanti P."/>
            <person name="Batterham P."/>
            <person name="Batzoglou S."/>
            <person name="Begun D."/>
            <person name="Bhutkar A."/>
            <person name="Blanco E."/>
            <person name="Bosak S.A."/>
            <person name="Bradley R.K."/>
            <person name="Brand A.D."/>
            <person name="Brent M.R."/>
            <person name="Brooks A.N."/>
            <person name="Brown R.H."/>
            <person name="Butlin R.K."/>
            <person name="Caggese C."/>
            <person name="Calvi B.R."/>
            <person name="Bernardo de Carvalho A."/>
            <person name="Caspi A."/>
            <person name="Castrezana S."/>
            <person name="Celniker S.E."/>
            <person name="Chang J.L."/>
            <person name="Chapple C."/>
            <person name="Chatterji S."/>
            <person name="Chinwalla A."/>
            <person name="Civetta A."/>
            <person name="Clifton S.W."/>
            <person name="Comeron J.M."/>
            <person name="Costello J.C."/>
            <person name="Coyne J.A."/>
            <person name="Daub J."/>
            <person name="David R.G."/>
            <person name="Delcher A.L."/>
            <person name="Delehaunty K."/>
            <person name="Do C.B."/>
            <person name="Ebling H."/>
            <person name="Edwards K."/>
            <person name="Eickbush T."/>
            <person name="Evans J.D."/>
            <person name="Filipski A."/>
            <person name="Findeiss S."/>
            <person name="Freyhult E."/>
            <person name="Fulton L."/>
            <person name="Fulton R."/>
            <person name="Garcia A.C."/>
            <person name="Gardiner A."/>
            <person name="Garfield D.A."/>
            <person name="Garvin B.E."/>
            <person name="Gibson G."/>
            <person name="Gilbert D."/>
            <person name="Gnerre S."/>
            <person name="Godfrey J."/>
            <person name="Good R."/>
            <person name="Gotea V."/>
            <person name="Gravely B."/>
            <person name="Greenberg A.J."/>
            <person name="Griffiths-Jones S."/>
            <person name="Gross S."/>
            <person name="Guigo R."/>
            <person name="Gustafson E.A."/>
            <person name="Haerty W."/>
            <person name="Hahn M.W."/>
            <person name="Halligan D.L."/>
            <person name="Halpern A.L."/>
            <person name="Halter G.M."/>
            <person name="Han M.V."/>
            <person name="Heger A."/>
            <person name="Hillier L."/>
            <person name="Hinrichs A.S."/>
            <person name="Holmes I."/>
            <person name="Hoskins R.A."/>
            <person name="Hubisz M.J."/>
            <person name="Hultmark D."/>
            <person name="Huntley M.A."/>
            <person name="Jaffe D.B."/>
            <person name="Jagadeeshan S."/>
            <person name="Jeck W.R."/>
            <person name="Johnson J."/>
            <person name="Jones C.D."/>
            <person name="Jordan W.C."/>
            <person name="Karpen G.H."/>
            <person name="Kataoka E."/>
            <person name="Keightley P.D."/>
            <person name="Kheradpour P."/>
            <person name="Kirkness E.F."/>
            <person name="Koerich L.B."/>
            <person name="Kristiansen K."/>
            <person name="Kudrna D."/>
            <person name="Kulathinal R.J."/>
            <person name="Kumar S."/>
            <person name="Kwok R."/>
            <person name="Lander E."/>
            <person name="Langley C.H."/>
            <person name="Lapoint R."/>
            <person name="Lazzaro B.P."/>
            <person name="Lee S.J."/>
            <person name="Levesque L."/>
            <person name="Li R."/>
            <person name="Lin C.F."/>
            <person name="Lin M.F."/>
            <person name="Lindblad-Toh K."/>
            <person name="Llopart A."/>
            <person name="Long M."/>
            <person name="Low L."/>
            <person name="Lozovsky E."/>
            <person name="Lu J."/>
            <person name="Luo M."/>
            <person name="Machado C.A."/>
            <person name="Makalowski W."/>
            <person name="Marzo M."/>
            <person name="Matsuda M."/>
            <person name="Matzkin L."/>
            <person name="McAllister B."/>
            <person name="McBride C.S."/>
            <person name="McKernan B."/>
            <person name="McKernan K."/>
            <person name="Mendez-Lago M."/>
            <person name="Minx P."/>
            <person name="Mollenhauer M.U."/>
            <person name="Montooth K."/>
            <person name="Mount S.M."/>
            <person name="Mu X."/>
            <person name="Myers E."/>
            <person name="Negre B."/>
            <person name="Newfeld S."/>
            <person name="Nielsen R."/>
            <person name="Noor M.A."/>
            <person name="O'Grady P."/>
            <person name="Pachter L."/>
            <person name="Papaceit M."/>
            <person name="Parisi M.J."/>
            <person name="Parisi M."/>
            <person name="Parts L."/>
            <person name="Pedersen J.S."/>
            <person name="Pesole G."/>
            <person name="Phillippy A.M."/>
            <person name="Ponting C.P."/>
            <person name="Pop M."/>
            <person name="Porcelli D."/>
            <person name="Powell J.R."/>
            <person name="Prohaska S."/>
            <person name="Pruitt K."/>
            <person name="Puig M."/>
            <person name="Quesneville H."/>
            <person name="Ram K.R."/>
            <person name="Rand D."/>
            <person name="Rasmussen M.D."/>
            <person name="Reed L.K."/>
            <person name="Reenan R."/>
            <person name="Reily A."/>
            <person name="Remington K.A."/>
            <person name="Rieger T.T."/>
            <person name="Ritchie M.G."/>
            <person name="Robin C."/>
            <person name="Rogers Y.H."/>
            <person name="Rohde C."/>
            <person name="Rozas J."/>
            <person name="Rubenfield M.J."/>
            <person name="Ruiz A."/>
            <person name="Russo S."/>
            <person name="Salzberg S.L."/>
            <person name="Sanchez-Gracia A."/>
            <person name="Saranga D.J."/>
            <person name="Sato H."/>
            <person name="Schaeffer S.W."/>
            <person name="Schatz M.C."/>
            <person name="Schlenke T."/>
            <person name="Schwartz R."/>
            <person name="Segarra C."/>
            <person name="Singh R.S."/>
            <person name="Sirot L."/>
            <person name="Sirota M."/>
            <person name="Sisneros N.B."/>
            <person name="Smith C.D."/>
            <person name="Smith T.F."/>
            <person name="Spieth J."/>
            <person name="Stage D.E."/>
            <person name="Stark A."/>
            <person name="Stephan W."/>
            <person name="Strausberg R.L."/>
            <person name="Strempel S."/>
            <person name="Sturgill D."/>
            <person name="Sutton G."/>
            <person name="Sutton G.G."/>
            <person name="Tao W."/>
            <person name="Teichmann S."/>
            <person name="Tobari Y.N."/>
            <person name="Tomimura Y."/>
            <person name="Tsolas J.M."/>
            <person name="Valente V.L."/>
            <person name="Venter E."/>
            <person name="Venter J.C."/>
            <person name="Vicario S."/>
            <person name="Vieira F.G."/>
            <person name="Vilella A.J."/>
            <person name="Villasante A."/>
            <person name="Walenz B."/>
            <person name="Wang J."/>
            <person name="Wasserman M."/>
            <person name="Watts T."/>
            <person name="Wilson D."/>
            <person name="Wilson R.K."/>
            <person name="Wing R.A."/>
            <person name="Wolfner M.F."/>
            <person name="Wong A."/>
            <person name="Wong G.K."/>
            <person name="Wu C.I."/>
            <person name="Wu G."/>
            <person name="Yamamoto D."/>
            <person name="Yang H.P."/>
            <person name="Yang S.P."/>
            <person name="Yorke J.A."/>
            <person name="Yoshida K."/>
            <person name="Zdobnov E."/>
            <person name="Zhang P."/>
            <person name="Zhang Y."/>
            <person name="Zimin A.V."/>
            <person name="Baldwin J."/>
            <person name="Abdouelleil A."/>
            <person name="Abdulkadir J."/>
            <person name="Abebe A."/>
            <person name="Abera B."/>
            <person name="Abreu J."/>
            <person name="Acer S.C."/>
            <person name="Aftuck L."/>
            <person name="Alexander A."/>
            <person name="An P."/>
            <person name="Anderson E."/>
            <person name="Anderson S."/>
            <person name="Arachi H."/>
            <person name="Azer M."/>
            <person name="Bachantsang P."/>
            <person name="Barry A."/>
            <person name="Bayul T."/>
            <person name="Berlin A."/>
            <person name="Bessette D."/>
            <person name="Bloom T."/>
            <person name="Blye J."/>
            <person name="Boguslavskiy L."/>
            <person name="Bonnet C."/>
            <person name="Boukhgalter B."/>
            <person name="Bourzgui I."/>
            <person name="Brown A."/>
            <person name="Cahill P."/>
            <person name="Channer S."/>
            <person name="Cheshatsang Y."/>
            <person name="Chuda L."/>
            <person name="Citroen M."/>
            <person name="Collymore A."/>
            <person name="Cooke P."/>
            <person name="Costello M."/>
            <person name="D'Aco K."/>
            <person name="Daza R."/>
            <person name="De Haan G."/>
            <person name="DeGray S."/>
            <person name="DeMaso C."/>
            <person name="Dhargay N."/>
            <person name="Dooley K."/>
            <person name="Dooley E."/>
            <person name="Doricent M."/>
            <person name="Dorje P."/>
            <person name="Dorjee K."/>
            <person name="Dupes A."/>
            <person name="Elong R."/>
            <person name="Falk J."/>
            <person name="Farina A."/>
            <person name="Faro S."/>
            <person name="Ferguson D."/>
            <person name="Fisher S."/>
            <person name="Foley C.D."/>
            <person name="Franke A."/>
            <person name="Friedrich D."/>
            <person name="Gadbois L."/>
            <person name="Gearin G."/>
            <person name="Gearin C.R."/>
            <person name="Giannoukos G."/>
            <person name="Goode T."/>
            <person name="Graham J."/>
            <person name="Grandbois E."/>
            <person name="Grewal S."/>
            <person name="Gyaltsen K."/>
            <person name="Hafez N."/>
            <person name="Hagos B."/>
            <person name="Hall J."/>
            <person name="Henson C."/>
            <person name="Hollinger A."/>
            <person name="Honan T."/>
            <person name="Huard M.D."/>
            <person name="Hughes L."/>
            <person name="Hurhula B."/>
            <person name="Husby M.E."/>
            <person name="Kamat A."/>
            <person name="Kanga B."/>
            <person name="Kashin S."/>
            <person name="Khazanovich D."/>
            <person name="Kisner P."/>
            <person name="Lance K."/>
            <person name="Lara M."/>
            <person name="Lee W."/>
            <person name="Lennon N."/>
            <person name="Letendre F."/>
            <person name="LeVine R."/>
            <person name="Lipovsky A."/>
            <person name="Liu X."/>
            <person name="Liu J."/>
            <person name="Liu S."/>
            <person name="Lokyitsang T."/>
            <person name="Lokyitsang Y."/>
            <person name="Lubonja R."/>
            <person name="Lui A."/>
            <person name="MacDonald P."/>
            <person name="Magnisalis V."/>
            <person name="Maru K."/>
            <person name="Matthews C."/>
            <person name="McCusker W."/>
            <person name="McDonough S."/>
            <person name="Mehta T."/>
            <person name="Meldrim J."/>
            <person name="Meneus L."/>
            <person name="Mihai O."/>
            <person name="Mihalev A."/>
            <person name="Mihova T."/>
            <person name="Mittelman R."/>
            <person name="Mlenga V."/>
            <person name="Montmayeur A."/>
            <person name="Mulrain L."/>
            <person name="Navidi A."/>
            <person name="Naylor J."/>
            <person name="Negash T."/>
            <person name="Nguyen T."/>
            <person name="Nguyen N."/>
            <person name="Nicol R."/>
            <person name="Norbu C."/>
            <person name="Norbu N."/>
            <person name="Novod N."/>
            <person name="O'Neill B."/>
            <person name="Osman S."/>
            <person name="Markiewicz E."/>
            <person name="Oyono O.L."/>
            <person name="Patti C."/>
            <person name="Phunkhang P."/>
            <person name="Pierre F."/>
            <person name="Priest M."/>
            <person name="Raghuraman S."/>
            <person name="Rege F."/>
            <person name="Reyes R."/>
            <person name="Rise C."/>
            <person name="Rogov P."/>
            <person name="Ross K."/>
            <person name="Ryan E."/>
            <person name="Settipalli S."/>
            <person name="Shea T."/>
            <person name="Sherpa N."/>
            <person name="Shi L."/>
            <person name="Shih D."/>
            <person name="Sparrow T."/>
            <person name="Spaulding J."/>
            <person name="Stalker J."/>
            <person name="Stange-Thomann N."/>
            <person name="Stavropoulos S."/>
            <person name="Stone C."/>
            <person name="Strader C."/>
            <person name="Tesfaye S."/>
            <person name="Thomson T."/>
            <person name="Thoulutsang Y."/>
            <person name="Thoulutsang D."/>
            <person name="Topham K."/>
            <person name="Topping I."/>
            <person name="Tsamla T."/>
            <person name="Vassiliev H."/>
            <person name="Vo A."/>
            <person name="Wangchuk T."/>
            <person name="Wangdi T."/>
            <person name="Weiand M."/>
            <person name="Wilkinson J."/>
            <person name="Wilson A."/>
            <person name="Yadav S."/>
            <person name="Young G."/>
            <person name="Yu Q."/>
            <person name="Zembek L."/>
            <person name="Zhong D."/>
            <person name="Zimmer A."/>
            <person name="Zwirko Z."/>
            <person name="Jaffe D.B."/>
            <person name="Alvarez P."/>
            <person name="Brockman W."/>
            <person name="Butler J."/>
            <person name="Chin C."/>
            <person name="Gnerre S."/>
            <person name="Grabherr M."/>
            <person name="Kleber M."/>
            <person name="Mauceli E."/>
            <person name="MacCallum I."/>
        </authorList>
    </citation>
    <scope>NUCLEOTIDE SEQUENCE [LARGE SCALE GENOMIC DNA]</scope>
    <source>
        <strain evidence="16">Tucson 14030-0811.24</strain>
    </source>
</reference>
<organism evidence="15 16">
    <name type="scientific">Drosophila willistoni</name>
    <name type="common">Fruit fly</name>
    <dbReference type="NCBI Taxonomy" id="7260"/>
    <lineage>
        <taxon>Eukaryota</taxon>
        <taxon>Metazoa</taxon>
        <taxon>Ecdysozoa</taxon>
        <taxon>Arthropoda</taxon>
        <taxon>Hexapoda</taxon>
        <taxon>Insecta</taxon>
        <taxon>Pterygota</taxon>
        <taxon>Neoptera</taxon>
        <taxon>Endopterygota</taxon>
        <taxon>Diptera</taxon>
        <taxon>Brachycera</taxon>
        <taxon>Muscomorpha</taxon>
        <taxon>Ephydroidea</taxon>
        <taxon>Drosophilidae</taxon>
        <taxon>Drosophila</taxon>
        <taxon>Sophophora</taxon>
    </lineage>
</organism>
<dbReference type="EMBL" id="CH964251">
    <property type="protein sequence ID" value="EDW83206.2"/>
    <property type="molecule type" value="Genomic_DNA"/>
</dbReference>
<dbReference type="PANTHER" id="PTHR11085">
    <property type="entry name" value="NAD-DEPENDENT PROTEIN DEACYLASE SIRTUIN-5, MITOCHONDRIAL-RELATED"/>
    <property type="match status" value="1"/>
</dbReference>
<dbReference type="InterPro" id="IPR029035">
    <property type="entry name" value="DHS-like_NAD/FAD-binding_dom"/>
</dbReference>
<evidence type="ECO:0000256" key="10">
    <source>
        <dbReference type="PIRSR" id="PIRSR037938-2"/>
    </source>
</evidence>
<dbReference type="KEGG" id="dwi:6649511"/>
<dbReference type="PROSITE" id="PS50305">
    <property type="entry name" value="SIRTUIN"/>
    <property type="match status" value="1"/>
</dbReference>
<dbReference type="GO" id="GO:0070403">
    <property type="term" value="F:NAD+ binding"/>
    <property type="evidence" value="ECO:0007669"/>
    <property type="project" value="UniProtKB-UniRule"/>
</dbReference>
<feature type="binding site" evidence="10">
    <location>
        <begin position="86"/>
        <end position="90"/>
    </location>
    <ligand>
        <name>NAD(+)</name>
        <dbReference type="ChEBI" id="CHEBI:57540"/>
    </ligand>
</feature>
<dbReference type="Gene3D" id="3.40.50.1220">
    <property type="entry name" value="TPP-binding domain"/>
    <property type="match status" value="1"/>
</dbReference>
<feature type="binding site" evidence="10">
    <location>
        <begin position="168"/>
        <end position="171"/>
    </location>
    <ligand>
        <name>NAD(+)</name>
        <dbReference type="ChEBI" id="CHEBI:57540"/>
    </ligand>
</feature>